<gene>
    <name evidence="2" type="ORF">QQS21_000181</name>
</gene>
<evidence type="ECO:0000313" key="3">
    <source>
        <dbReference type="Proteomes" id="UP001251528"/>
    </source>
</evidence>
<dbReference type="PANTHER" id="PTHR35186">
    <property type="entry name" value="ANK_REP_REGION DOMAIN-CONTAINING PROTEIN"/>
    <property type="match status" value="1"/>
</dbReference>
<sequence>MSGFEIAGVVLGAIPIVIEALSAYKQGKGIFATMRKSRGLVDDLIHKLKMQQMHFYLDILELLREARVPEIFMEGDPTPDQCVEILQAVKTGNEVEQYLGPQLFHDFLEIVGFYEKYLKDITSKLGHIAAKDDLAAIVRARKSPDAPLVLKGKLKFAIDKESLGALVRDLGVERCSLGKLVRRVKTKREWEAREPTSRSTTLTLALSHVQQTATSLYWAVCKCWICDQHQVHTLMIRLEHRISESKDASSSTVAFRLCFPIEEAILQKIEVRARCADSTTTKTVVRFQNDASSVAFEGGLTVPSITVTETPSVSYPMAARVRINSMCQDAQKARERRRVLSLELTSSATLEVVEKDDDSPHSYDRSISLADFLKATAVDADARMSPFEQTHLALDVVSSVLQLRPTMWCSVPWNSTTIKFPAQAVNSVRAAVRTPYVEQAIDPIMMGTQKGAAPDLTTEAAKMTMLELAILLLEILHHQSIAAWAARYDECNPKTYRQRIGVATRWLELSTSKLLPPHIKVVEECLVLCARSKLSWDDYFQRLYYDNIIKPLQELVP</sequence>
<dbReference type="Proteomes" id="UP001251528">
    <property type="component" value="Unassembled WGS sequence"/>
</dbReference>
<dbReference type="PANTHER" id="PTHR35186:SF4">
    <property type="entry name" value="PRION-INHIBITION AND PROPAGATION HELO DOMAIN-CONTAINING PROTEIN"/>
    <property type="match status" value="1"/>
</dbReference>
<feature type="domain" description="DUF7580" evidence="1">
    <location>
        <begin position="208"/>
        <end position="554"/>
    </location>
</feature>
<proteinExistence type="predicted"/>
<keyword evidence="3" id="KW-1185">Reference proteome</keyword>
<dbReference type="AlphaFoldDB" id="A0AAJ0FYN6"/>
<evidence type="ECO:0000259" key="1">
    <source>
        <dbReference type="Pfam" id="PF24476"/>
    </source>
</evidence>
<evidence type="ECO:0000313" key="2">
    <source>
        <dbReference type="EMBL" id="KAK2616804.1"/>
    </source>
</evidence>
<comment type="caution">
    <text evidence="2">The sequence shown here is derived from an EMBL/GenBank/DDBJ whole genome shotgun (WGS) entry which is preliminary data.</text>
</comment>
<name>A0AAJ0FYN6_9HYPO</name>
<accession>A0AAJ0FYN6</accession>
<protein>
    <recommendedName>
        <fullName evidence="1">DUF7580 domain-containing protein</fullName>
    </recommendedName>
</protein>
<reference evidence="2" key="1">
    <citation type="submission" date="2023-06" db="EMBL/GenBank/DDBJ databases">
        <title>Conoideocrella luteorostrata (Hypocreales: Clavicipitaceae), a potential biocontrol fungus for elongate hemlock scale in United States Christmas tree production areas.</title>
        <authorList>
            <person name="Barrett H."/>
            <person name="Lovett B."/>
            <person name="Macias A.M."/>
            <person name="Stajich J.E."/>
            <person name="Kasson M.T."/>
        </authorList>
    </citation>
    <scope>NUCLEOTIDE SEQUENCE</scope>
    <source>
        <strain evidence="2">ARSEF 14590</strain>
    </source>
</reference>
<dbReference type="Pfam" id="PF24476">
    <property type="entry name" value="DUF7580"/>
    <property type="match status" value="1"/>
</dbReference>
<organism evidence="2 3">
    <name type="scientific">Conoideocrella luteorostrata</name>
    <dbReference type="NCBI Taxonomy" id="1105319"/>
    <lineage>
        <taxon>Eukaryota</taxon>
        <taxon>Fungi</taxon>
        <taxon>Dikarya</taxon>
        <taxon>Ascomycota</taxon>
        <taxon>Pezizomycotina</taxon>
        <taxon>Sordariomycetes</taxon>
        <taxon>Hypocreomycetidae</taxon>
        <taxon>Hypocreales</taxon>
        <taxon>Clavicipitaceae</taxon>
        <taxon>Conoideocrella</taxon>
    </lineage>
</organism>
<dbReference type="EMBL" id="JASWJB010000002">
    <property type="protein sequence ID" value="KAK2616804.1"/>
    <property type="molecule type" value="Genomic_DNA"/>
</dbReference>
<dbReference type="InterPro" id="IPR056002">
    <property type="entry name" value="DUF7580"/>
</dbReference>